<keyword evidence="4 7" id="KW-0547">Nucleotide-binding</keyword>
<dbReference type="PANTHER" id="PTHR43858">
    <property type="entry name" value="ENERGY-DEPENDENT TRANSLATIONAL THROTTLE PROTEIN ETTA"/>
    <property type="match status" value="1"/>
</dbReference>
<dbReference type="EC" id="3.6.1.-" evidence="7"/>
<comment type="caution">
    <text evidence="9">The sequence shown here is derived from an EMBL/GenBank/DDBJ whole genome shotgun (WGS) entry which is preliminary data.</text>
</comment>
<keyword evidence="5 7" id="KW-0067">ATP-binding</keyword>
<sequence length="559" mass="62603">MSGEKIIFSMAGVSKIYPPQKRVLKDIYLSFFYGAKIGVLGLNGSGKSSLLKIIAGIDKEFQGEVVWSPGYSVGMLEQEPQLDPNKTVKDIVEEAVSETVNLLKEFEAINEQFMDPAIMEDPDAMDKLITKQGEVQEKLDAVNAWELETMLEKAMDALRLPPSDAVIGNLSGGEKRRVALCRLLLQEPDVLLLDEPTNHLDAESVHWLEQHLQHYKGTVIAVTHDRYFLDNVAGWILELDRGEGIPWKGNYSSWLDQKQSRLKQEEKTESKRQKTLERELEWIKMTPKARQAKGKARLSAYDKLVSEEGKEKEAKLELYIPPGPRLGAKVIEVNGVSKAFGDKLLFEDLSFNLPQGGIVGIIGPNGAGKSTLFKLITGREKADAGNFEVGETVKLAYVDQEHDSLDSNKSVFESISGGNEIIKLGNKEMNARAYVGKFNFTGSDQEKKVGVLSGGERNRVHLAMTLKEGGNLLLLDEPTNDLDVNTLRALEEALENFGGCAVIISHDRWFLDRICTHILAFEGDSQVYWFEGNFSDYEENKKKRLGDLTPRRIKYKPLR</sequence>
<dbReference type="CDD" id="cd03221">
    <property type="entry name" value="ABCF_EF-3"/>
    <property type="match status" value="2"/>
</dbReference>
<dbReference type="InterPro" id="IPR017871">
    <property type="entry name" value="ABC_transporter-like_CS"/>
</dbReference>
<comment type="caution">
    <text evidence="7">Lacks conserved residue(s) required for the propagation of feature annotation.</text>
</comment>
<keyword evidence="7" id="KW-0677">Repeat</keyword>
<feature type="region of interest" description="PtIM" evidence="7">
    <location>
        <begin position="249"/>
        <end position="329"/>
    </location>
</feature>
<dbReference type="PANTHER" id="PTHR43858:SF1">
    <property type="entry name" value="ABC TRANSPORTER-RELATED PROTEIN"/>
    <property type="match status" value="1"/>
</dbReference>
<evidence type="ECO:0000256" key="1">
    <source>
        <dbReference type="ARBA" id="ARBA00005868"/>
    </source>
</evidence>
<dbReference type="SUPFAM" id="SSF52540">
    <property type="entry name" value="P-loop containing nucleoside triphosphate hydrolases"/>
    <property type="match status" value="2"/>
</dbReference>
<comment type="subunit">
    <text evidence="7">Monomer. Probably contacts ribosomal proteins L1, L5, L33 and S7, the 16S and 23S rRNA and the P-site containing tRNA(fMet).</text>
</comment>
<comment type="domain">
    <text evidence="7">The P-site tRNA interaction motif (PtIM domain) probably interacts with the P-site tRNA(fMet) as well as the 23S rRNA.</text>
</comment>
<dbReference type="PROSITE" id="PS00211">
    <property type="entry name" value="ABC_TRANSPORTER_1"/>
    <property type="match status" value="1"/>
</dbReference>
<dbReference type="Gene3D" id="3.40.50.300">
    <property type="entry name" value="P-loop containing nucleotide triphosphate hydrolases"/>
    <property type="match status" value="2"/>
</dbReference>
<comment type="catalytic activity">
    <reaction evidence="7">
        <text>ATP + H2O = ADP + phosphate + H(+)</text>
        <dbReference type="Rhea" id="RHEA:13065"/>
        <dbReference type="ChEBI" id="CHEBI:15377"/>
        <dbReference type="ChEBI" id="CHEBI:15378"/>
        <dbReference type="ChEBI" id="CHEBI:30616"/>
        <dbReference type="ChEBI" id="CHEBI:43474"/>
        <dbReference type="ChEBI" id="CHEBI:456216"/>
    </reaction>
</comment>
<keyword evidence="7" id="KW-0694">RNA-binding</keyword>
<name>A0ABV8EKM2_9BACT</name>
<feature type="binding site" evidence="7">
    <location>
        <begin position="363"/>
        <end position="370"/>
    </location>
    <ligand>
        <name>ATP</name>
        <dbReference type="ChEBI" id="CHEBI:30616"/>
        <label>2</label>
    </ligand>
</feature>
<dbReference type="InterPro" id="IPR032781">
    <property type="entry name" value="ABC_tran_Xtn"/>
</dbReference>
<dbReference type="HAMAP" id="MF_00847">
    <property type="entry name" value="EttA"/>
    <property type="match status" value="1"/>
</dbReference>
<evidence type="ECO:0000313" key="9">
    <source>
        <dbReference type="EMBL" id="MFC3975683.1"/>
    </source>
</evidence>
<proteinExistence type="inferred from homology"/>
<comment type="similarity">
    <text evidence="1 7">Belongs to the ABC transporter superfamily. ABCF family. Translational throttle EttA subfamily.</text>
</comment>
<keyword evidence="6 7" id="KW-0810">Translation regulation</keyword>
<dbReference type="Pfam" id="PF00005">
    <property type="entry name" value="ABC_tran"/>
    <property type="match status" value="2"/>
</dbReference>
<dbReference type="Proteomes" id="UP001595766">
    <property type="component" value="Unassembled WGS sequence"/>
</dbReference>
<keyword evidence="3 7" id="KW-0699">rRNA-binding</keyword>
<dbReference type="InterPro" id="IPR003439">
    <property type="entry name" value="ABC_transporter-like_ATP-bd"/>
</dbReference>
<evidence type="ECO:0000256" key="3">
    <source>
        <dbReference type="ARBA" id="ARBA00022730"/>
    </source>
</evidence>
<comment type="domain">
    <text evidence="7">The arm domain is inserted in the first ABC transporter domain. Probably contacts ribosomal protein L1.</text>
</comment>
<feature type="domain" description="ABC transporter" evidence="8">
    <location>
        <begin position="8"/>
        <end position="267"/>
    </location>
</feature>
<evidence type="ECO:0000313" key="10">
    <source>
        <dbReference type="Proteomes" id="UP001595766"/>
    </source>
</evidence>
<comment type="function">
    <text evidence="7">A translation factor that gates the progression of the 70S ribosomal initiation complex (IC, containing tRNA(fMet) in the P-site) into the translation elongation cycle by using a mechanism sensitive to the ATP/ADP ratio. Binds to the 70S ribosome E-site where it modulates the state of the translating ribosome during subunit translocation. ATP hydrolysis probably frees it from the ribosome, which can enter the elongation phase.</text>
</comment>
<comment type="subcellular location">
    <subcellularLocation>
        <location evidence="7">Cytoplasm</location>
    </subcellularLocation>
    <text evidence="7">Associates with ribosomes and polysomes.</text>
</comment>
<feature type="domain" description="ABC transporter" evidence="8">
    <location>
        <begin position="331"/>
        <end position="548"/>
    </location>
</feature>
<gene>
    <name evidence="7 9" type="primary">ettA</name>
    <name evidence="9" type="ORF">ACFOUP_04805</name>
</gene>
<dbReference type="NCBIfam" id="TIGR03719">
    <property type="entry name" value="ABC_ABC_ChvD"/>
    <property type="match status" value="1"/>
</dbReference>
<dbReference type="NCBIfam" id="NF008775">
    <property type="entry name" value="PRK11819.1"/>
    <property type="match status" value="1"/>
</dbReference>
<dbReference type="InterPro" id="IPR027417">
    <property type="entry name" value="P-loop_NTPase"/>
</dbReference>
<dbReference type="PROSITE" id="PS50893">
    <property type="entry name" value="ABC_TRANSPORTER_2"/>
    <property type="match status" value="2"/>
</dbReference>
<dbReference type="RefSeq" id="WP_241297170.1">
    <property type="nucleotide sequence ID" value="NZ_JAKZGR010000018.1"/>
</dbReference>
<dbReference type="EMBL" id="JBHSAV010000013">
    <property type="protein sequence ID" value="MFC3975683.1"/>
    <property type="molecule type" value="Genomic_DNA"/>
</dbReference>
<evidence type="ECO:0000256" key="4">
    <source>
        <dbReference type="ARBA" id="ARBA00022741"/>
    </source>
</evidence>
<evidence type="ECO:0000256" key="6">
    <source>
        <dbReference type="ARBA" id="ARBA00022845"/>
    </source>
</evidence>
<keyword evidence="7" id="KW-0378">Hydrolase</keyword>
<organism evidence="9 10">
    <name type="scientific">Belliella kenyensis</name>
    <dbReference type="NCBI Taxonomy" id="1472724"/>
    <lineage>
        <taxon>Bacteria</taxon>
        <taxon>Pseudomonadati</taxon>
        <taxon>Bacteroidota</taxon>
        <taxon>Cytophagia</taxon>
        <taxon>Cytophagales</taxon>
        <taxon>Cyclobacteriaceae</taxon>
        <taxon>Belliella</taxon>
    </lineage>
</organism>
<protein>
    <recommendedName>
        <fullName evidence="7">Energy-dependent translational throttle protein EttA</fullName>
        <ecNumber evidence="7">3.6.1.-</ecNumber>
    </recommendedName>
    <alternativeName>
        <fullName evidence="7">Translational regulatory factor EttA</fullName>
    </alternativeName>
</protein>
<dbReference type="SMART" id="SM00382">
    <property type="entry name" value="AAA"/>
    <property type="match status" value="2"/>
</dbReference>
<evidence type="ECO:0000256" key="2">
    <source>
        <dbReference type="ARBA" id="ARBA00022555"/>
    </source>
</evidence>
<dbReference type="InterPro" id="IPR022374">
    <property type="entry name" value="EttA"/>
</dbReference>
<keyword evidence="10" id="KW-1185">Reference proteome</keyword>
<evidence type="ECO:0000259" key="8">
    <source>
        <dbReference type="PROSITE" id="PS50893"/>
    </source>
</evidence>
<reference evidence="10" key="1">
    <citation type="journal article" date="2019" name="Int. J. Syst. Evol. Microbiol.">
        <title>The Global Catalogue of Microorganisms (GCM) 10K type strain sequencing project: providing services to taxonomists for standard genome sequencing and annotation.</title>
        <authorList>
            <consortium name="The Broad Institute Genomics Platform"/>
            <consortium name="The Broad Institute Genome Sequencing Center for Infectious Disease"/>
            <person name="Wu L."/>
            <person name="Ma J."/>
        </authorList>
    </citation>
    <scope>NUCLEOTIDE SEQUENCE [LARGE SCALE GENOMIC DNA]</scope>
    <source>
        <strain evidence="10">CECT 8551</strain>
    </source>
</reference>
<dbReference type="Pfam" id="PF12848">
    <property type="entry name" value="ABC_tran_Xtn"/>
    <property type="match status" value="1"/>
</dbReference>
<evidence type="ECO:0000256" key="7">
    <source>
        <dbReference type="HAMAP-Rule" id="MF_00847"/>
    </source>
</evidence>
<accession>A0ABV8EKM2</accession>
<keyword evidence="2 7" id="KW-0820">tRNA-binding</keyword>
<keyword evidence="7" id="KW-0648">Protein biosynthesis</keyword>
<keyword evidence="7" id="KW-0963">Cytoplasm</keyword>
<dbReference type="InterPro" id="IPR003593">
    <property type="entry name" value="AAA+_ATPase"/>
</dbReference>
<evidence type="ECO:0000256" key="5">
    <source>
        <dbReference type="ARBA" id="ARBA00022840"/>
    </source>
</evidence>